<proteinExistence type="predicted"/>
<name>A0A7X2D1K4_9LACT</name>
<protein>
    <recommendedName>
        <fullName evidence="1">DUF6630 domain-containing protein</fullName>
    </recommendedName>
</protein>
<accession>A0A7X2D1K4</accession>
<evidence type="ECO:0000259" key="1">
    <source>
        <dbReference type="Pfam" id="PF20335"/>
    </source>
</evidence>
<dbReference type="Proteomes" id="UP000439550">
    <property type="component" value="Unassembled WGS sequence"/>
</dbReference>
<organism evidence="2 3">
    <name type="scientific">Lactococcus hircilactis</name>
    <dbReference type="NCBI Taxonomy" id="1494462"/>
    <lineage>
        <taxon>Bacteria</taxon>
        <taxon>Bacillati</taxon>
        <taxon>Bacillota</taxon>
        <taxon>Bacilli</taxon>
        <taxon>Lactobacillales</taxon>
        <taxon>Streptococcaceae</taxon>
        <taxon>Lactococcus</taxon>
    </lineage>
</organism>
<keyword evidence="3" id="KW-1185">Reference proteome</keyword>
<gene>
    <name evidence="2" type="ORF">GHI93_04295</name>
</gene>
<evidence type="ECO:0000313" key="3">
    <source>
        <dbReference type="Proteomes" id="UP000439550"/>
    </source>
</evidence>
<dbReference type="RefSeq" id="WP_153495843.1">
    <property type="nucleotide sequence ID" value="NZ_CAXYUY010000002.1"/>
</dbReference>
<sequence>MMSENERLHLVELAALLANDNEQAVATIKLLVEKPEEFEEKFADWLYETDFSVFEDTKIIAAYLLTGYELGNSQQFGAYIDWKEETDEILKSLEFVTKNKGYSVDFKNEHFDQKNTQNALYEISNFLKNKGFLLIYWDTDSDSYHLFIVALSDFDKLISLGNELGIEFKKEY</sequence>
<dbReference type="EMBL" id="WITJ01000005">
    <property type="protein sequence ID" value="MQW39160.1"/>
    <property type="molecule type" value="Genomic_DNA"/>
</dbReference>
<comment type="caution">
    <text evidence="2">The sequence shown here is derived from an EMBL/GenBank/DDBJ whole genome shotgun (WGS) entry which is preliminary data.</text>
</comment>
<reference evidence="2 3" key="1">
    <citation type="submission" date="2019-10" db="EMBL/GenBank/DDBJ databases">
        <authorList>
            <person name="Dong K."/>
        </authorList>
    </citation>
    <scope>NUCLEOTIDE SEQUENCE [LARGE SCALE GENOMIC DNA]</scope>
    <source>
        <strain evidence="2 3">DSM 28960</strain>
    </source>
</reference>
<dbReference type="OrthoDB" id="5107934at2"/>
<dbReference type="Pfam" id="PF20335">
    <property type="entry name" value="DUF6630"/>
    <property type="match status" value="1"/>
</dbReference>
<dbReference type="InterPro" id="IPR046582">
    <property type="entry name" value="DUF6630"/>
</dbReference>
<dbReference type="AlphaFoldDB" id="A0A7X2D1K4"/>
<evidence type="ECO:0000313" key="2">
    <source>
        <dbReference type="EMBL" id="MQW39160.1"/>
    </source>
</evidence>
<feature type="domain" description="DUF6630" evidence="1">
    <location>
        <begin position="10"/>
        <end position="168"/>
    </location>
</feature>